<comment type="caution">
    <text evidence="2">The sequence shown here is derived from an EMBL/GenBank/DDBJ whole genome shotgun (WGS) entry which is preliminary data.</text>
</comment>
<sequence>MILVIGFHRPCLASPTRNTDDTERLIAIASKADAIDAKLDSLSSGHDRNSLLTRIEQRLDSIDTKLDGLAPQGGLVATESPLKPHGGQQINETHQETDKGQEEFSYNSSVNLISIERNPTSGGNRFTVRFTKNAQDLILRYNNGSGLNKEPDNVVEGGDGVWAVSFTCKPPTRPDQSMPWFIVGDKVEEAGWSFMDSRHMLHLQLNNSEGDAMFQQVEPLPQLHVHPPRAAIYQPGYDFNVTGYVTFADEPPQSFYLFESFDGINLTNGQFYMDMEQDDIFRKM</sequence>
<feature type="compositionally biased region" description="Basic and acidic residues" evidence="1">
    <location>
        <begin position="93"/>
        <end position="102"/>
    </location>
</feature>
<dbReference type="AlphaFoldDB" id="A0AAV4HYW1"/>
<accession>A0AAV4HYW1</accession>
<name>A0AAV4HYW1_9GAST</name>
<reference evidence="2 3" key="1">
    <citation type="journal article" date="2021" name="Elife">
        <title>Chloroplast acquisition without the gene transfer in kleptoplastic sea slugs, Plakobranchus ocellatus.</title>
        <authorList>
            <person name="Maeda T."/>
            <person name="Takahashi S."/>
            <person name="Yoshida T."/>
            <person name="Shimamura S."/>
            <person name="Takaki Y."/>
            <person name="Nagai Y."/>
            <person name="Toyoda A."/>
            <person name="Suzuki Y."/>
            <person name="Arimoto A."/>
            <person name="Ishii H."/>
            <person name="Satoh N."/>
            <person name="Nishiyama T."/>
            <person name="Hasebe M."/>
            <person name="Maruyama T."/>
            <person name="Minagawa J."/>
            <person name="Obokata J."/>
            <person name="Shigenobu S."/>
        </authorList>
    </citation>
    <scope>NUCLEOTIDE SEQUENCE [LARGE SCALE GENOMIC DNA]</scope>
</reference>
<organism evidence="2 3">
    <name type="scientific">Elysia marginata</name>
    <dbReference type="NCBI Taxonomy" id="1093978"/>
    <lineage>
        <taxon>Eukaryota</taxon>
        <taxon>Metazoa</taxon>
        <taxon>Spiralia</taxon>
        <taxon>Lophotrochozoa</taxon>
        <taxon>Mollusca</taxon>
        <taxon>Gastropoda</taxon>
        <taxon>Heterobranchia</taxon>
        <taxon>Euthyneura</taxon>
        <taxon>Panpulmonata</taxon>
        <taxon>Sacoglossa</taxon>
        <taxon>Placobranchoidea</taxon>
        <taxon>Plakobranchidae</taxon>
        <taxon>Elysia</taxon>
    </lineage>
</organism>
<proteinExistence type="predicted"/>
<evidence type="ECO:0000313" key="2">
    <source>
        <dbReference type="EMBL" id="GFS01886.1"/>
    </source>
</evidence>
<feature type="region of interest" description="Disordered" evidence="1">
    <location>
        <begin position="79"/>
        <end position="103"/>
    </location>
</feature>
<evidence type="ECO:0000313" key="3">
    <source>
        <dbReference type="Proteomes" id="UP000762676"/>
    </source>
</evidence>
<gene>
    <name evidence="2" type="ORF">ElyMa_004593100</name>
</gene>
<dbReference type="EMBL" id="BMAT01009217">
    <property type="protein sequence ID" value="GFS01886.1"/>
    <property type="molecule type" value="Genomic_DNA"/>
</dbReference>
<dbReference type="Proteomes" id="UP000762676">
    <property type="component" value="Unassembled WGS sequence"/>
</dbReference>
<keyword evidence="3" id="KW-1185">Reference proteome</keyword>
<protein>
    <submittedName>
        <fullName evidence="2">Uncharacterized protein</fullName>
    </submittedName>
</protein>
<evidence type="ECO:0000256" key="1">
    <source>
        <dbReference type="SAM" id="MobiDB-lite"/>
    </source>
</evidence>